<accession>A0ACD3AV72</accession>
<organism evidence="1 2">
    <name type="scientific">Pluteus cervinus</name>
    <dbReference type="NCBI Taxonomy" id="181527"/>
    <lineage>
        <taxon>Eukaryota</taxon>
        <taxon>Fungi</taxon>
        <taxon>Dikarya</taxon>
        <taxon>Basidiomycota</taxon>
        <taxon>Agaricomycotina</taxon>
        <taxon>Agaricomycetes</taxon>
        <taxon>Agaricomycetidae</taxon>
        <taxon>Agaricales</taxon>
        <taxon>Pluteineae</taxon>
        <taxon>Pluteaceae</taxon>
        <taxon>Pluteus</taxon>
    </lineage>
</organism>
<reference evidence="1 2" key="1">
    <citation type="journal article" date="2019" name="Nat. Ecol. Evol.">
        <title>Megaphylogeny resolves global patterns of mushroom evolution.</title>
        <authorList>
            <person name="Varga T."/>
            <person name="Krizsan K."/>
            <person name="Foldi C."/>
            <person name="Dima B."/>
            <person name="Sanchez-Garcia M."/>
            <person name="Sanchez-Ramirez S."/>
            <person name="Szollosi G.J."/>
            <person name="Szarkandi J.G."/>
            <person name="Papp V."/>
            <person name="Albert L."/>
            <person name="Andreopoulos W."/>
            <person name="Angelini C."/>
            <person name="Antonin V."/>
            <person name="Barry K.W."/>
            <person name="Bougher N.L."/>
            <person name="Buchanan P."/>
            <person name="Buyck B."/>
            <person name="Bense V."/>
            <person name="Catcheside P."/>
            <person name="Chovatia M."/>
            <person name="Cooper J."/>
            <person name="Damon W."/>
            <person name="Desjardin D."/>
            <person name="Finy P."/>
            <person name="Geml J."/>
            <person name="Haridas S."/>
            <person name="Hughes K."/>
            <person name="Justo A."/>
            <person name="Karasinski D."/>
            <person name="Kautmanova I."/>
            <person name="Kiss B."/>
            <person name="Kocsube S."/>
            <person name="Kotiranta H."/>
            <person name="LaButti K.M."/>
            <person name="Lechner B.E."/>
            <person name="Liimatainen K."/>
            <person name="Lipzen A."/>
            <person name="Lukacs Z."/>
            <person name="Mihaltcheva S."/>
            <person name="Morgado L.N."/>
            <person name="Niskanen T."/>
            <person name="Noordeloos M.E."/>
            <person name="Ohm R.A."/>
            <person name="Ortiz-Santana B."/>
            <person name="Ovrebo C."/>
            <person name="Racz N."/>
            <person name="Riley R."/>
            <person name="Savchenko A."/>
            <person name="Shiryaev A."/>
            <person name="Soop K."/>
            <person name="Spirin V."/>
            <person name="Szebenyi C."/>
            <person name="Tomsovsky M."/>
            <person name="Tulloss R.E."/>
            <person name="Uehling J."/>
            <person name="Grigoriev I.V."/>
            <person name="Vagvolgyi C."/>
            <person name="Papp T."/>
            <person name="Martin F.M."/>
            <person name="Miettinen O."/>
            <person name="Hibbett D.S."/>
            <person name="Nagy L.G."/>
        </authorList>
    </citation>
    <scope>NUCLEOTIDE SEQUENCE [LARGE SCALE GENOMIC DNA]</scope>
    <source>
        <strain evidence="1 2">NL-1719</strain>
    </source>
</reference>
<dbReference type="EMBL" id="ML208342">
    <property type="protein sequence ID" value="TFK68857.1"/>
    <property type="molecule type" value="Genomic_DNA"/>
</dbReference>
<evidence type="ECO:0000313" key="1">
    <source>
        <dbReference type="EMBL" id="TFK68857.1"/>
    </source>
</evidence>
<keyword evidence="2" id="KW-1185">Reference proteome</keyword>
<protein>
    <submittedName>
        <fullName evidence="1">Uncharacterized protein</fullName>
    </submittedName>
</protein>
<sequence length="162" mass="18224">MSTAREKGGTKELAKGTVPINQVSISFRVRSGLLGLLSSSNRNPQVGRLRKYKLRVERLLGVPPGRMQRDFDLEGRISDFRMFIPHTLYVSVRLPHQENAHNVGSASPSTSTVGALIVVVSRYWQSVRPLKIPSFVYQRLFRRPTVRVTTHLVGSFPVKLKS</sequence>
<evidence type="ECO:0000313" key="2">
    <source>
        <dbReference type="Proteomes" id="UP000308600"/>
    </source>
</evidence>
<gene>
    <name evidence="1" type="ORF">BDN72DRAFT_858083</name>
</gene>
<proteinExistence type="predicted"/>
<dbReference type="Proteomes" id="UP000308600">
    <property type="component" value="Unassembled WGS sequence"/>
</dbReference>
<name>A0ACD3AV72_9AGAR</name>